<proteinExistence type="predicted"/>
<evidence type="ECO:0000313" key="3">
    <source>
        <dbReference type="Proteomes" id="UP001163823"/>
    </source>
</evidence>
<name>A0AAD7KZ43_QUISA</name>
<reference evidence="2" key="1">
    <citation type="journal article" date="2023" name="Science">
        <title>Elucidation of the pathway for biosynthesis of saponin adjuvants from the soapbark tree.</title>
        <authorList>
            <person name="Reed J."/>
            <person name="Orme A."/>
            <person name="El-Demerdash A."/>
            <person name="Owen C."/>
            <person name="Martin L.B.B."/>
            <person name="Misra R.C."/>
            <person name="Kikuchi S."/>
            <person name="Rejzek M."/>
            <person name="Martin A.C."/>
            <person name="Harkess A."/>
            <person name="Leebens-Mack J."/>
            <person name="Louveau T."/>
            <person name="Stephenson M.J."/>
            <person name="Osbourn A."/>
        </authorList>
    </citation>
    <scope>NUCLEOTIDE SEQUENCE</scope>
    <source>
        <strain evidence="2">S10</strain>
    </source>
</reference>
<protein>
    <submittedName>
        <fullName evidence="2">Uncharacterized protein</fullName>
    </submittedName>
</protein>
<comment type="caution">
    <text evidence="2">The sequence shown here is derived from an EMBL/GenBank/DDBJ whole genome shotgun (WGS) entry which is preliminary data.</text>
</comment>
<keyword evidence="3" id="KW-1185">Reference proteome</keyword>
<evidence type="ECO:0000313" key="2">
    <source>
        <dbReference type="EMBL" id="KAJ7948579.1"/>
    </source>
</evidence>
<dbReference type="AlphaFoldDB" id="A0AAD7KZ43"/>
<evidence type="ECO:0000256" key="1">
    <source>
        <dbReference type="SAM" id="MobiDB-lite"/>
    </source>
</evidence>
<sequence length="190" mass="21288">MSMDSKSKWKPRNKNRFLKCFTSPVNDFSYGHTKCSTGEEPVFAFISLEKNKEVVAFPTIFPPLDTEEEEEYGGRHKSNGGRRLFSRAVKTVFLVASLAKKKKKLMKKKSLESNYSNNVISDSENFSIPLKKSLMLKDLSDQQITNSNVSSSRCSSTFAASTISSSTTFLSRTCTSRSSSERQSPFNSNS</sequence>
<organism evidence="2 3">
    <name type="scientific">Quillaja saponaria</name>
    <name type="common">Soap bark tree</name>
    <dbReference type="NCBI Taxonomy" id="32244"/>
    <lineage>
        <taxon>Eukaryota</taxon>
        <taxon>Viridiplantae</taxon>
        <taxon>Streptophyta</taxon>
        <taxon>Embryophyta</taxon>
        <taxon>Tracheophyta</taxon>
        <taxon>Spermatophyta</taxon>
        <taxon>Magnoliopsida</taxon>
        <taxon>eudicotyledons</taxon>
        <taxon>Gunneridae</taxon>
        <taxon>Pentapetalae</taxon>
        <taxon>rosids</taxon>
        <taxon>fabids</taxon>
        <taxon>Fabales</taxon>
        <taxon>Quillajaceae</taxon>
        <taxon>Quillaja</taxon>
    </lineage>
</organism>
<feature type="region of interest" description="Disordered" evidence="1">
    <location>
        <begin position="161"/>
        <end position="190"/>
    </location>
</feature>
<dbReference type="KEGG" id="qsa:O6P43_029032"/>
<gene>
    <name evidence="2" type="ORF">O6P43_029032</name>
</gene>
<accession>A0AAD7KZ43</accession>
<dbReference type="EMBL" id="JARAOO010000012">
    <property type="protein sequence ID" value="KAJ7948579.1"/>
    <property type="molecule type" value="Genomic_DNA"/>
</dbReference>
<dbReference type="Proteomes" id="UP001163823">
    <property type="component" value="Chromosome 12"/>
</dbReference>